<dbReference type="Proteomes" id="UP000243679">
    <property type="component" value="Chromosome"/>
</dbReference>
<feature type="chain" id="PRO_5012727121" evidence="7">
    <location>
        <begin position="28"/>
        <end position="114"/>
    </location>
</feature>
<evidence type="ECO:0000256" key="3">
    <source>
        <dbReference type="ARBA" id="ARBA00022723"/>
    </source>
</evidence>
<sequence length="114" mass="11956">MEKKMLKHTLLIMASAAMASASISALAEGDAAAGKADFTKNGCVACHGAEGQSVNPAMFPVLKGKDADYISKQLHAFKSGERKGQGPGMIMNQNTKKLSDNDIANIAAFIESLK</sequence>
<evidence type="ECO:0000256" key="7">
    <source>
        <dbReference type="SAM" id="SignalP"/>
    </source>
</evidence>
<dbReference type="Gene3D" id="1.10.760.10">
    <property type="entry name" value="Cytochrome c-like domain"/>
    <property type="match status" value="1"/>
</dbReference>
<keyword evidence="4" id="KW-0249">Electron transport</keyword>
<dbReference type="SUPFAM" id="SSF46626">
    <property type="entry name" value="Cytochrome c"/>
    <property type="match status" value="1"/>
</dbReference>
<dbReference type="GO" id="GO:0046872">
    <property type="term" value="F:metal ion binding"/>
    <property type="evidence" value="ECO:0007669"/>
    <property type="project" value="UniProtKB-KW"/>
</dbReference>
<evidence type="ECO:0000256" key="6">
    <source>
        <dbReference type="PROSITE-ProRule" id="PRU00433"/>
    </source>
</evidence>
<dbReference type="GO" id="GO:0020037">
    <property type="term" value="F:heme binding"/>
    <property type="evidence" value="ECO:0007669"/>
    <property type="project" value="InterPro"/>
</dbReference>
<dbReference type="RefSeq" id="WP_231910522.1">
    <property type="nucleotide sequence ID" value="NZ_AP014836.1"/>
</dbReference>
<dbReference type="PANTHER" id="PTHR33751:SF9">
    <property type="entry name" value="CYTOCHROME C4"/>
    <property type="match status" value="1"/>
</dbReference>
<dbReference type="InterPro" id="IPR036909">
    <property type="entry name" value="Cyt_c-like_dom_sf"/>
</dbReference>
<keyword evidence="5 6" id="KW-0408">Iron</keyword>
<organism evidence="9 10">
    <name type="scientific">Candidatus Nitrosoglobus terrae</name>
    <dbReference type="NCBI Taxonomy" id="1630141"/>
    <lineage>
        <taxon>Bacteria</taxon>
        <taxon>Pseudomonadati</taxon>
        <taxon>Pseudomonadota</taxon>
        <taxon>Gammaproteobacteria</taxon>
        <taxon>Chromatiales</taxon>
        <taxon>Chromatiaceae</taxon>
        <taxon>Candidatus Nitrosoglobus</taxon>
    </lineage>
</organism>
<name>A0A1Q2SK77_9GAMM</name>
<evidence type="ECO:0000256" key="4">
    <source>
        <dbReference type="ARBA" id="ARBA00022982"/>
    </source>
</evidence>
<evidence type="ECO:0000256" key="2">
    <source>
        <dbReference type="ARBA" id="ARBA00022617"/>
    </source>
</evidence>
<accession>A0A1Q2SK77</accession>
<proteinExistence type="predicted"/>
<gene>
    <name evidence="9" type="ORF">TAO_0154</name>
</gene>
<reference evidence="9 10" key="1">
    <citation type="journal article" date="2017" name="ISME J.">
        <title>An acid-tolerant ammonia-oxidizing ?-proteobacterium from soil.</title>
        <authorList>
            <person name="Hayatsu M."/>
            <person name="Tago K."/>
            <person name="Uchiyama I."/>
            <person name="Toyoda A."/>
            <person name="Wang Y."/>
            <person name="Shimomura Y."/>
            <person name="Okubo T."/>
            <person name="Kurisu F."/>
            <person name="Hirono Y."/>
            <person name="Nonaka K."/>
            <person name="Akiyama H."/>
            <person name="Itoh T."/>
            <person name="Takami H."/>
        </authorList>
    </citation>
    <scope>NUCLEOTIDE SEQUENCE [LARGE SCALE GENOMIC DNA]</scope>
    <source>
        <strain evidence="9 10">TAO100</strain>
    </source>
</reference>
<keyword evidence="2 6" id="KW-0349">Heme</keyword>
<feature type="signal peptide" evidence="7">
    <location>
        <begin position="1"/>
        <end position="27"/>
    </location>
</feature>
<keyword evidence="10" id="KW-1185">Reference proteome</keyword>
<dbReference type="PANTHER" id="PTHR33751">
    <property type="entry name" value="CBB3-TYPE CYTOCHROME C OXIDASE SUBUNIT FIXP"/>
    <property type="match status" value="1"/>
</dbReference>
<dbReference type="InterPro" id="IPR009056">
    <property type="entry name" value="Cyt_c-like_dom"/>
</dbReference>
<evidence type="ECO:0000259" key="8">
    <source>
        <dbReference type="PROSITE" id="PS51007"/>
    </source>
</evidence>
<evidence type="ECO:0000256" key="5">
    <source>
        <dbReference type="ARBA" id="ARBA00023004"/>
    </source>
</evidence>
<protein>
    <submittedName>
        <fullName evidence="9">Cytochrome C class I</fullName>
    </submittedName>
</protein>
<dbReference type="EMBL" id="AP014836">
    <property type="protein sequence ID" value="BAW79524.1"/>
    <property type="molecule type" value="Genomic_DNA"/>
</dbReference>
<dbReference type="PROSITE" id="PS51007">
    <property type="entry name" value="CYTC"/>
    <property type="match status" value="1"/>
</dbReference>
<dbReference type="KEGG" id="ntt:TAO_0154"/>
<dbReference type="AlphaFoldDB" id="A0A1Q2SK77"/>
<keyword evidence="7" id="KW-0732">Signal</keyword>
<dbReference type="GO" id="GO:0009055">
    <property type="term" value="F:electron transfer activity"/>
    <property type="evidence" value="ECO:0007669"/>
    <property type="project" value="InterPro"/>
</dbReference>
<keyword evidence="3 6" id="KW-0479">Metal-binding</keyword>
<evidence type="ECO:0000313" key="9">
    <source>
        <dbReference type="EMBL" id="BAW79524.1"/>
    </source>
</evidence>
<feature type="domain" description="Cytochrome c" evidence="8">
    <location>
        <begin position="29"/>
        <end position="114"/>
    </location>
</feature>
<evidence type="ECO:0000313" key="10">
    <source>
        <dbReference type="Proteomes" id="UP000243679"/>
    </source>
</evidence>
<evidence type="ECO:0000256" key="1">
    <source>
        <dbReference type="ARBA" id="ARBA00022448"/>
    </source>
</evidence>
<dbReference type="Pfam" id="PF00034">
    <property type="entry name" value="Cytochrom_C"/>
    <property type="match status" value="1"/>
</dbReference>
<keyword evidence="1" id="KW-0813">Transport</keyword>
<dbReference type="InterPro" id="IPR050597">
    <property type="entry name" value="Cytochrome_c_Oxidase_Subunit"/>
</dbReference>